<proteinExistence type="predicted"/>
<comment type="caution">
    <text evidence="3">The sequence shown here is derived from an EMBL/GenBank/DDBJ whole genome shotgun (WGS) entry which is preliminary data.</text>
</comment>
<feature type="transmembrane region" description="Helical" evidence="2">
    <location>
        <begin position="273"/>
        <end position="294"/>
    </location>
</feature>
<dbReference type="EMBL" id="JBAMIC010000001">
    <property type="protein sequence ID" value="KAK7114088.1"/>
    <property type="molecule type" value="Genomic_DNA"/>
</dbReference>
<accession>A0AAN9BZB9</accession>
<keyword evidence="2" id="KW-1133">Transmembrane helix</keyword>
<feature type="region of interest" description="Disordered" evidence="1">
    <location>
        <begin position="85"/>
        <end position="104"/>
    </location>
</feature>
<keyword evidence="2" id="KW-0812">Transmembrane</keyword>
<feature type="transmembrane region" description="Helical" evidence="2">
    <location>
        <begin position="227"/>
        <end position="252"/>
    </location>
</feature>
<dbReference type="AlphaFoldDB" id="A0AAN9BZB9"/>
<keyword evidence="4" id="KW-1185">Reference proteome</keyword>
<reference evidence="3 4" key="1">
    <citation type="submission" date="2024-02" db="EMBL/GenBank/DDBJ databases">
        <title>Chromosome-scale genome assembly of the rough periwinkle Littorina saxatilis.</title>
        <authorList>
            <person name="De Jode A."/>
            <person name="Faria R."/>
            <person name="Formenti G."/>
            <person name="Sims Y."/>
            <person name="Smith T.P."/>
            <person name="Tracey A."/>
            <person name="Wood J.M.D."/>
            <person name="Zagrodzka Z.B."/>
            <person name="Johannesson K."/>
            <person name="Butlin R.K."/>
            <person name="Leder E.H."/>
        </authorList>
    </citation>
    <scope>NUCLEOTIDE SEQUENCE [LARGE SCALE GENOMIC DNA]</scope>
    <source>
        <strain evidence="3">Snail1</strain>
        <tissue evidence="3">Muscle</tissue>
    </source>
</reference>
<sequence length="313" mass="33191">MHEAAGEPPTGLPPHPPPSISGQAPGGYTNQGTSFTPITFPVGIVSSSSPRDGLNDLSPPDHASKNSLSSQDVQLSVKRDRHQGEFEGVNPHVSPDHSDMAGAPERGVLRFPSAAPIIRFPKASEKKNVRAPEQRHSANSNPGYENGAYLGPGQIRLTSGGVINLAMDDPIGEEPAEVRAMRGSRPPVGSTSGFSGAHGTGIHPPMQNMAMGPQVEKEGCCGGRPLFGLWIGICVLLCFCTLFFGLVPLIFFWQAREEWDSGNTAQAKKSLRLAWIFFVVALLALTGGVVGLAVQVHSSQQAVDKAYREAGWG</sequence>
<name>A0AAN9BZB9_9CAEN</name>
<dbReference type="Proteomes" id="UP001374579">
    <property type="component" value="Unassembled WGS sequence"/>
</dbReference>
<feature type="compositionally biased region" description="Basic and acidic residues" evidence="1">
    <location>
        <begin position="122"/>
        <end position="136"/>
    </location>
</feature>
<protein>
    <recommendedName>
        <fullName evidence="5">Transmembrane protein</fullName>
    </recommendedName>
</protein>
<feature type="region of interest" description="Disordered" evidence="1">
    <location>
        <begin position="119"/>
        <end position="145"/>
    </location>
</feature>
<evidence type="ECO:0000313" key="3">
    <source>
        <dbReference type="EMBL" id="KAK7114088.1"/>
    </source>
</evidence>
<evidence type="ECO:0000313" key="4">
    <source>
        <dbReference type="Proteomes" id="UP001374579"/>
    </source>
</evidence>
<feature type="compositionally biased region" description="Pro residues" evidence="1">
    <location>
        <begin position="10"/>
        <end position="19"/>
    </location>
</feature>
<feature type="region of interest" description="Disordered" evidence="1">
    <location>
        <begin position="1"/>
        <end position="78"/>
    </location>
</feature>
<evidence type="ECO:0008006" key="5">
    <source>
        <dbReference type="Google" id="ProtNLM"/>
    </source>
</evidence>
<feature type="compositionally biased region" description="Polar residues" evidence="1">
    <location>
        <begin position="65"/>
        <end position="74"/>
    </location>
</feature>
<evidence type="ECO:0000256" key="2">
    <source>
        <dbReference type="SAM" id="Phobius"/>
    </source>
</evidence>
<gene>
    <name evidence="3" type="ORF">V1264_000210</name>
</gene>
<organism evidence="3 4">
    <name type="scientific">Littorina saxatilis</name>
    <dbReference type="NCBI Taxonomy" id="31220"/>
    <lineage>
        <taxon>Eukaryota</taxon>
        <taxon>Metazoa</taxon>
        <taxon>Spiralia</taxon>
        <taxon>Lophotrochozoa</taxon>
        <taxon>Mollusca</taxon>
        <taxon>Gastropoda</taxon>
        <taxon>Caenogastropoda</taxon>
        <taxon>Littorinimorpha</taxon>
        <taxon>Littorinoidea</taxon>
        <taxon>Littorinidae</taxon>
        <taxon>Littorina</taxon>
    </lineage>
</organism>
<feature type="compositionally biased region" description="Polar residues" evidence="1">
    <location>
        <begin position="28"/>
        <end position="37"/>
    </location>
</feature>
<evidence type="ECO:0000256" key="1">
    <source>
        <dbReference type="SAM" id="MobiDB-lite"/>
    </source>
</evidence>
<keyword evidence="2" id="KW-0472">Membrane</keyword>